<sequence length="214" mass="22916">MSENKTILNKLSGFRVIPVIRTKVAENAVTAVQWLSEAGFRTFEITLTTPDAIKIIARLISKTDALIGAGTVTSVNQAKQCIEAGAQYIVSPCVVPDLPAICHQYDIPCILGACTPTELHLAMEAEADAIKIFPVSLMGGSTYIKTLSSIFTGVPLIPTGGIKPNEVQEYLESGAICVGLGGVLVNETLIQQGERRKILKISLEIIQQATKYSS</sequence>
<evidence type="ECO:0000256" key="3">
    <source>
        <dbReference type="ARBA" id="ARBA00011233"/>
    </source>
</evidence>
<evidence type="ECO:0000256" key="1">
    <source>
        <dbReference type="ARBA" id="ARBA00004761"/>
    </source>
</evidence>
<comment type="subunit">
    <text evidence="3">Homotrimer.</text>
</comment>
<gene>
    <name evidence="6" type="ORF">METZ01_LOCUS173234</name>
</gene>
<name>A0A382C2V7_9ZZZZ</name>
<dbReference type="GO" id="GO:0016829">
    <property type="term" value="F:lyase activity"/>
    <property type="evidence" value="ECO:0007669"/>
    <property type="project" value="UniProtKB-KW"/>
</dbReference>
<dbReference type="PANTHER" id="PTHR30246:SF1">
    <property type="entry name" value="2-DEHYDRO-3-DEOXY-6-PHOSPHOGALACTONATE ALDOLASE-RELATED"/>
    <property type="match status" value="1"/>
</dbReference>
<accession>A0A382C2V7</accession>
<comment type="similarity">
    <text evidence="2">Belongs to the KHG/KDPG aldolase family.</text>
</comment>
<evidence type="ECO:0008006" key="7">
    <source>
        <dbReference type="Google" id="ProtNLM"/>
    </source>
</evidence>
<keyword evidence="5" id="KW-0119">Carbohydrate metabolism</keyword>
<organism evidence="6">
    <name type="scientific">marine metagenome</name>
    <dbReference type="NCBI Taxonomy" id="408172"/>
    <lineage>
        <taxon>unclassified sequences</taxon>
        <taxon>metagenomes</taxon>
        <taxon>ecological metagenomes</taxon>
    </lineage>
</organism>
<dbReference type="EMBL" id="UINC01032542">
    <property type="protein sequence ID" value="SVB20380.1"/>
    <property type="molecule type" value="Genomic_DNA"/>
</dbReference>
<dbReference type="Pfam" id="PF01081">
    <property type="entry name" value="Aldolase"/>
    <property type="match status" value="1"/>
</dbReference>
<evidence type="ECO:0000256" key="2">
    <source>
        <dbReference type="ARBA" id="ARBA00006906"/>
    </source>
</evidence>
<proteinExistence type="inferred from homology"/>
<dbReference type="Gene3D" id="3.20.20.70">
    <property type="entry name" value="Aldolase class I"/>
    <property type="match status" value="1"/>
</dbReference>
<dbReference type="SUPFAM" id="SSF51569">
    <property type="entry name" value="Aldolase"/>
    <property type="match status" value="1"/>
</dbReference>
<protein>
    <recommendedName>
        <fullName evidence="7">2-dehydro-3-deoxyphosphogluconate aldolase</fullName>
    </recommendedName>
</protein>
<dbReference type="PANTHER" id="PTHR30246">
    <property type="entry name" value="2-KETO-3-DEOXY-6-PHOSPHOGLUCONATE ALDOLASE"/>
    <property type="match status" value="1"/>
</dbReference>
<keyword evidence="4" id="KW-0456">Lyase</keyword>
<dbReference type="NCBIfam" id="TIGR01182">
    <property type="entry name" value="eda"/>
    <property type="match status" value="1"/>
</dbReference>
<comment type="pathway">
    <text evidence="1">Carbohydrate acid metabolism.</text>
</comment>
<reference evidence="6" key="1">
    <citation type="submission" date="2018-05" db="EMBL/GenBank/DDBJ databases">
        <authorList>
            <person name="Lanie J.A."/>
            <person name="Ng W.-L."/>
            <person name="Kazmierczak K.M."/>
            <person name="Andrzejewski T.M."/>
            <person name="Davidsen T.M."/>
            <person name="Wayne K.J."/>
            <person name="Tettelin H."/>
            <person name="Glass J.I."/>
            <person name="Rusch D."/>
            <person name="Podicherti R."/>
            <person name="Tsui H.-C.T."/>
            <person name="Winkler M.E."/>
        </authorList>
    </citation>
    <scope>NUCLEOTIDE SEQUENCE</scope>
</reference>
<dbReference type="InterPro" id="IPR000887">
    <property type="entry name" value="Aldlse_KDPG_KHG"/>
</dbReference>
<evidence type="ECO:0000313" key="6">
    <source>
        <dbReference type="EMBL" id="SVB20380.1"/>
    </source>
</evidence>
<evidence type="ECO:0000256" key="4">
    <source>
        <dbReference type="ARBA" id="ARBA00023239"/>
    </source>
</evidence>
<evidence type="ECO:0000256" key="5">
    <source>
        <dbReference type="ARBA" id="ARBA00023277"/>
    </source>
</evidence>
<dbReference type="CDD" id="cd00452">
    <property type="entry name" value="KDPG_aldolase"/>
    <property type="match status" value="1"/>
</dbReference>
<dbReference type="AlphaFoldDB" id="A0A382C2V7"/>
<dbReference type="InterPro" id="IPR013785">
    <property type="entry name" value="Aldolase_TIM"/>
</dbReference>